<evidence type="ECO:0000256" key="2">
    <source>
        <dbReference type="SAM" id="MobiDB-lite"/>
    </source>
</evidence>
<dbReference type="SUPFAM" id="SSF47923">
    <property type="entry name" value="Ypt/Rab-GAP domain of gyp1p"/>
    <property type="match status" value="2"/>
</dbReference>
<feature type="region of interest" description="Disordered" evidence="2">
    <location>
        <begin position="360"/>
        <end position="383"/>
    </location>
</feature>
<accession>A0A9P5XUY0</accession>
<keyword evidence="1" id="KW-0343">GTPase activation</keyword>
<protein>
    <submittedName>
        <fullName evidence="4">Rab-GTPase-TBC domain-containing protein</fullName>
    </submittedName>
</protein>
<evidence type="ECO:0000259" key="3">
    <source>
        <dbReference type="PROSITE" id="PS50086"/>
    </source>
</evidence>
<dbReference type="FunFam" id="1.10.8.270:FF:000031">
    <property type="entry name" value="TBC1 domain family member 5"/>
    <property type="match status" value="1"/>
</dbReference>
<dbReference type="PANTHER" id="PTHR22957:SF337">
    <property type="entry name" value="TBC1 DOMAIN FAMILY MEMBER 5"/>
    <property type="match status" value="1"/>
</dbReference>
<evidence type="ECO:0000256" key="1">
    <source>
        <dbReference type="ARBA" id="ARBA00022468"/>
    </source>
</evidence>
<dbReference type="GO" id="GO:0005096">
    <property type="term" value="F:GTPase activator activity"/>
    <property type="evidence" value="ECO:0007669"/>
    <property type="project" value="UniProtKB-KW"/>
</dbReference>
<feature type="region of interest" description="Disordered" evidence="2">
    <location>
        <begin position="615"/>
        <end position="677"/>
    </location>
</feature>
<evidence type="ECO:0000313" key="5">
    <source>
        <dbReference type="Proteomes" id="UP000807353"/>
    </source>
</evidence>
<dbReference type="AlphaFoldDB" id="A0A9P5XUY0"/>
<dbReference type="PROSITE" id="PS50086">
    <property type="entry name" value="TBC_RABGAP"/>
    <property type="match status" value="1"/>
</dbReference>
<dbReference type="Gene3D" id="1.10.8.270">
    <property type="entry name" value="putative rabgap domain of human tbc1 domain family member 14 like domains"/>
    <property type="match status" value="1"/>
</dbReference>
<dbReference type="Pfam" id="PF00566">
    <property type="entry name" value="RabGAP-TBC"/>
    <property type="match status" value="2"/>
</dbReference>
<evidence type="ECO:0000313" key="4">
    <source>
        <dbReference type="EMBL" id="KAF9457184.1"/>
    </source>
</evidence>
<proteinExistence type="predicted"/>
<dbReference type="SMART" id="SM00164">
    <property type="entry name" value="TBC"/>
    <property type="match status" value="1"/>
</dbReference>
<reference evidence="4" key="1">
    <citation type="submission" date="2020-11" db="EMBL/GenBank/DDBJ databases">
        <authorList>
            <consortium name="DOE Joint Genome Institute"/>
            <person name="Ahrendt S."/>
            <person name="Riley R."/>
            <person name="Andreopoulos W."/>
            <person name="Labutti K."/>
            <person name="Pangilinan J."/>
            <person name="Ruiz-Duenas F.J."/>
            <person name="Barrasa J.M."/>
            <person name="Sanchez-Garcia M."/>
            <person name="Camarero S."/>
            <person name="Miyauchi S."/>
            <person name="Serrano A."/>
            <person name="Linde D."/>
            <person name="Babiker R."/>
            <person name="Drula E."/>
            <person name="Ayuso-Fernandez I."/>
            <person name="Pacheco R."/>
            <person name="Padilla G."/>
            <person name="Ferreira P."/>
            <person name="Barriuso J."/>
            <person name="Kellner H."/>
            <person name="Castanera R."/>
            <person name="Alfaro M."/>
            <person name="Ramirez L."/>
            <person name="Pisabarro A.G."/>
            <person name="Kuo A."/>
            <person name="Tritt A."/>
            <person name="Lipzen A."/>
            <person name="He G."/>
            <person name="Yan M."/>
            <person name="Ng V."/>
            <person name="Cullen D."/>
            <person name="Martin F."/>
            <person name="Rosso M.-N."/>
            <person name="Henrissat B."/>
            <person name="Hibbett D."/>
            <person name="Martinez A.T."/>
            <person name="Grigoriev I.V."/>
        </authorList>
    </citation>
    <scope>NUCLEOTIDE SEQUENCE</scope>
    <source>
        <strain evidence="4">CBS 247.69</strain>
    </source>
</reference>
<feature type="compositionally biased region" description="Polar residues" evidence="2">
    <location>
        <begin position="539"/>
        <end position="549"/>
    </location>
</feature>
<dbReference type="FunFam" id="1.10.472.80:FF:000038">
    <property type="entry name" value="TBC1 domain family member 5"/>
    <property type="match status" value="1"/>
</dbReference>
<dbReference type="Proteomes" id="UP000807353">
    <property type="component" value="Unassembled WGS sequence"/>
</dbReference>
<feature type="domain" description="Rab-GAP TBC" evidence="3">
    <location>
        <begin position="39"/>
        <end position="260"/>
    </location>
</feature>
<dbReference type="InterPro" id="IPR035969">
    <property type="entry name" value="Rab-GAP_TBC_sf"/>
</dbReference>
<organism evidence="4 5">
    <name type="scientific">Collybia nuda</name>
    <dbReference type="NCBI Taxonomy" id="64659"/>
    <lineage>
        <taxon>Eukaryota</taxon>
        <taxon>Fungi</taxon>
        <taxon>Dikarya</taxon>
        <taxon>Basidiomycota</taxon>
        <taxon>Agaricomycotina</taxon>
        <taxon>Agaricomycetes</taxon>
        <taxon>Agaricomycetidae</taxon>
        <taxon>Agaricales</taxon>
        <taxon>Tricholomatineae</taxon>
        <taxon>Clitocybaceae</taxon>
        <taxon>Collybia</taxon>
    </lineage>
</organism>
<feature type="region of interest" description="Disordered" evidence="2">
    <location>
        <begin position="539"/>
        <end position="592"/>
    </location>
</feature>
<dbReference type="Gene3D" id="1.10.472.80">
    <property type="entry name" value="Ypt/Rab-GAP domain of gyp1p, domain 3"/>
    <property type="match status" value="1"/>
</dbReference>
<sequence length="677" mass="75654">MRAPDGSYEKGLVLPGFTASVRANQPIGHKDLEMNNPLSLHDKNPWREWFSSVELRKTILQDVERTFPDIAFFRDSEVQSQLTNILFLYSTLNPTIGYRQGMHELLAPLFYALDYDSVIQDNKNIKPDELQETCSRLWVAADAWTLFTIMMQGISKWYEWRESPQKTPALGMMSPAPPSHAHLNIGRQLDINPNDTPIVEDCNRIQSSLLRSTDPVLWKHMQAAGVEPQIYGIRWLRLLFTREFSMKDSMKIWDGIFACDPTFEIALWICVAMLIRVRNELIPADYSGQLTVLLRYPSFEGGFDGAPHHTSILLRQALALQMSPTPSTGVSLIVENHNLLNIAMDIPVPPGRTNSIQGGRGRVSGQPVAGSSTHVHPRPQPGHIGFSEMIARGLLERSESLGINKTLMSAVSELRRNIPDLTVSLGRSPSPSFPTFPLNDDKPSEEHLTLEPRTRFEMERDILHLRRTNKRLGKTLGWIVDVLLQDDTEAASREHLQKRKCEALESLSHVRDILIGDDVEIEEARLLSEEQVLDMNSKKNLTTQTSSPSAPVVARQQGAHSWIHRPRSSPHSTPYAGSLVSNTPSSGSLGGSEASLALADSLWNRARSSFSDPFSPLPAETFPQIPPPILISGPERSFPNSSKTSDQTPHRTPAYSDPLGALRQKESSEGQFNKNNT</sequence>
<dbReference type="PANTHER" id="PTHR22957">
    <property type="entry name" value="TBC1 DOMAIN FAMILY MEMBER GTPASE-ACTIVATING PROTEIN"/>
    <property type="match status" value="1"/>
</dbReference>
<dbReference type="OrthoDB" id="27140at2759"/>
<feature type="compositionally biased region" description="Polar residues" evidence="2">
    <location>
        <begin position="638"/>
        <end position="647"/>
    </location>
</feature>
<name>A0A9P5XUY0_9AGAR</name>
<gene>
    <name evidence="4" type="ORF">BDZ94DRAFT_1273935</name>
</gene>
<dbReference type="EMBL" id="MU150384">
    <property type="protein sequence ID" value="KAF9457184.1"/>
    <property type="molecule type" value="Genomic_DNA"/>
</dbReference>
<comment type="caution">
    <text evidence="4">The sequence shown here is derived from an EMBL/GenBank/DDBJ whole genome shotgun (WGS) entry which is preliminary data.</text>
</comment>
<dbReference type="InterPro" id="IPR000195">
    <property type="entry name" value="Rab-GAP-TBC_dom"/>
</dbReference>
<keyword evidence="5" id="KW-1185">Reference proteome</keyword>